<dbReference type="OrthoDB" id="3446576at2759"/>
<dbReference type="AlphaFoldDB" id="A0A5N5D2X0"/>
<evidence type="ECO:0000313" key="1">
    <source>
        <dbReference type="EMBL" id="KAB2572019.1"/>
    </source>
</evidence>
<reference evidence="1 2" key="1">
    <citation type="journal article" date="2019" name="Sci. Rep.">
        <title>A multi-omics analysis of the grapevine pathogen Lasiodiplodia theobromae reveals that temperature affects the expression of virulence- and pathogenicity-related genes.</title>
        <authorList>
            <person name="Felix C."/>
            <person name="Meneses R."/>
            <person name="Goncalves M.F.M."/>
            <person name="Tilleman L."/>
            <person name="Duarte A.S."/>
            <person name="Jorrin-Novo J.V."/>
            <person name="Van de Peer Y."/>
            <person name="Deforce D."/>
            <person name="Van Nieuwerburgh F."/>
            <person name="Esteves A.C."/>
            <person name="Alves A."/>
        </authorList>
    </citation>
    <scope>NUCLEOTIDE SEQUENCE [LARGE SCALE GENOMIC DNA]</scope>
    <source>
        <strain evidence="1 2">LA-SOL3</strain>
    </source>
</reference>
<evidence type="ECO:0008006" key="3">
    <source>
        <dbReference type="Google" id="ProtNLM"/>
    </source>
</evidence>
<sequence length="317" mass="35006">MTTSIVDTDLAPVTTNGTNLYLYYQDAQGQIVETYSSDGKSWQKSSDPVATNARSSPASPITAYYVEHDANFSNKSTIHVFYFDTAKKLNDRVKDVSSSTWSDGKVPDDVATTPMEASRLTSGSFNSTEGWNPDGSQWVYFHQFTGKFEQLTEIRRTPKDPVHTEAILPEKPSDSLSDSTLAVSHYEGGINLFFQDHDRNVAYYANRNNKWQDSKIVIPAKDVEIETPMAAVRSPGSSGTQRLLLVDQGSPRQIQHYADEKLVGAVEQYYPGTRLGAVLLGSKVVLFYKPVNPAGSIRTKVYDGGDWKDGGEVVHAS</sequence>
<comment type="caution">
    <text evidence="1">The sequence shown here is derived from an EMBL/GenBank/DDBJ whole genome shotgun (WGS) entry which is preliminary data.</text>
</comment>
<proteinExistence type="predicted"/>
<accession>A0A5N5D2X0</accession>
<evidence type="ECO:0000313" key="2">
    <source>
        <dbReference type="Proteomes" id="UP000325902"/>
    </source>
</evidence>
<dbReference type="EMBL" id="VCHE01000087">
    <property type="protein sequence ID" value="KAB2572019.1"/>
    <property type="molecule type" value="Genomic_DNA"/>
</dbReference>
<keyword evidence="2" id="KW-1185">Reference proteome</keyword>
<dbReference type="Gene3D" id="2.120.10.70">
    <property type="entry name" value="Fucose-specific lectin"/>
    <property type="match status" value="1"/>
</dbReference>
<dbReference type="Proteomes" id="UP000325902">
    <property type="component" value="Unassembled WGS sequence"/>
</dbReference>
<name>A0A5N5D2X0_9PEZI</name>
<dbReference type="SUPFAM" id="SSF89372">
    <property type="entry name" value="Fucose-specific lectin"/>
    <property type="match status" value="1"/>
</dbReference>
<protein>
    <recommendedName>
        <fullName evidence="3">Fucose-specific lectin</fullName>
    </recommendedName>
</protein>
<gene>
    <name evidence="1" type="ORF">DBV05_g9337</name>
</gene>
<organism evidence="1 2">
    <name type="scientific">Lasiodiplodia theobromae</name>
    <dbReference type="NCBI Taxonomy" id="45133"/>
    <lineage>
        <taxon>Eukaryota</taxon>
        <taxon>Fungi</taxon>
        <taxon>Dikarya</taxon>
        <taxon>Ascomycota</taxon>
        <taxon>Pezizomycotina</taxon>
        <taxon>Dothideomycetes</taxon>
        <taxon>Dothideomycetes incertae sedis</taxon>
        <taxon>Botryosphaeriales</taxon>
        <taxon>Botryosphaeriaceae</taxon>
        <taxon>Lasiodiplodia</taxon>
    </lineage>
</organism>